<keyword evidence="3" id="KW-1185">Reference proteome</keyword>
<dbReference type="EMBL" id="JAVRRT010000008">
    <property type="protein sequence ID" value="KAK5169609.1"/>
    <property type="molecule type" value="Genomic_DNA"/>
</dbReference>
<name>A0AAV9PBW9_9PEZI</name>
<feature type="region of interest" description="Disordered" evidence="1">
    <location>
        <begin position="27"/>
        <end position="84"/>
    </location>
</feature>
<dbReference type="Proteomes" id="UP001337655">
    <property type="component" value="Unassembled WGS sequence"/>
</dbReference>
<dbReference type="AlphaFoldDB" id="A0AAV9PBW9"/>
<evidence type="ECO:0000313" key="3">
    <source>
        <dbReference type="Proteomes" id="UP001337655"/>
    </source>
</evidence>
<evidence type="ECO:0000313" key="2">
    <source>
        <dbReference type="EMBL" id="KAK5169609.1"/>
    </source>
</evidence>
<evidence type="ECO:0000256" key="1">
    <source>
        <dbReference type="SAM" id="MobiDB-lite"/>
    </source>
</evidence>
<feature type="region of interest" description="Disordered" evidence="1">
    <location>
        <begin position="110"/>
        <end position="133"/>
    </location>
</feature>
<proteinExistence type="predicted"/>
<comment type="caution">
    <text evidence="2">The sequence shown here is derived from an EMBL/GenBank/DDBJ whole genome shotgun (WGS) entry which is preliminary data.</text>
</comment>
<accession>A0AAV9PBW9</accession>
<organism evidence="2 3">
    <name type="scientific">Saxophila tyrrhenica</name>
    <dbReference type="NCBI Taxonomy" id="1690608"/>
    <lineage>
        <taxon>Eukaryota</taxon>
        <taxon>Fungi</taxon>
        <taxon>Dikarya</taxon>
        <taxon>Ascomycota</taxon>
        <taxon>Pezizomycotina</taxon>
        <taxon>Dothideomycetes</taxon>
        <taxon>Dothideomycetidae</taxon>
        <taxon>Mycosphaerellales</taxon>
        <taxon>Extremaceae</taxon>
        <taxon>Saxophila</taxon>
    </lineage>
</organism>
<protein>
    <submittedName>
        <fullName evidence="2">Uncharacterized protein</fullName>
    </submittedName>
</protein>
<sequence length="133" mass="14790">MCRRVFEYWYPCKHKRVCHVDPCSHGRKTTGRNYAGCSKATAERKALPSDGPCPECKDKEQHQAKLEEQRSADMQKHQSNKVQAKAAAQKLATLLEDTGVGPEEETVVLVEKDDQGSGGNDSEMEGSRVIVQD</sequence>
<feature type="compositionally biased region" description="Basic and acidic residues" evidence="1">
    <location>
        <begin position="55"/>
        <end position="76"/>
    </location>
</feature>
<dbReference type="RefSeq" id="XP_064658955.1">
    <property type="nucleotide sequence ID" value="XM_064802830.1"/>
</dbReference>
<reference evidence="2 3" key="1">
    <citation type="submission" date="2023-08" db="EMBL/GenBank/DDBJ databases">
        <title>Black Yeasts Isolated from many extreme environments.</title>
        <authorList>
            <person name="Coleine C."/>
            <person name="Stajich J.E."/>
            <person name="Selbmann L."/>
        </authorList>
    </citation>
    <scope>NUCLEOTIDE SEQUENCE [LARGE SCALE GENOMIC DNA]</scope>
    <source>
        <strain evidence="2 3">CCFEE 5935</strain>
    </source>
</reference>
<gene>
    <name evidence="2" type="ORF">LTR77_005586</name>
</gene>
<dbReference type="GeneID" id="89926927"/>